<dbReference type="Proteomes" id="UP000800040">
    <property type="component" value="Unassembled WGS sequence"/>
</dbReference>
<evidence type="ECO:0000313" key="3">
    <source>
        <dbReference type="EMBL" id="KAF1828845.1"/>
    </source>
</evidence>
<feature type="compositionally biased region" description="Low complexity" evidence="2">
    <location>
        <begin position="165"/>
        <end position="174"/>
    </location>
</feature>
<accession>A0A6A5JWB5</accession>
<evidence type="ECO:0000256" key="2">
    <source>
        <dbReference type="SAM" id="MobiDB-lite"/>
    </source>
</evidence>
<organism evidence="3 4">
    <name type="scientific">Decorospora gaudefroyi</name>
    <dbReference type="NCBI Taxonomy" id="184978"/>
    <lineage>
        <taxon>Eukaryota</taxon>
        <taxon>Fungi</taxon>
        <taxon>Dikarya</taxon>
        <taxon>Ascomycota</taxon>
        <taxon>Pezizomycotina</taxon>
        <taxon>Dothideomycetes</taxon>
        <taxon>Pleosporomycetidae</taxon>
        <taxon>Pleosporales</taxon>
        <taxon>Pleosporineae</taxon>
        <taxon>Pleosporaceae</taxon>
        <taxon>Decorospora</taxon>
    </lineage>
</organism>
<protein>
    <submittedName>
        <fullName evidence="3">Uncharacterized protein</fullName>
    </submittedName>
</protein>
<feature type="compositionally biased region" description="Basic and acidic residues" evidence="2">
    <location>
        <begin position="76"/>
        <end position="96"/>
    </location>
</feature>
<feature type="region of interest" description="Disordered" evidence="2">
    <location>
        <begin position="165"/>
        <end position="214"/>
    </location>
</feature>
<reference evidence="3" key="1">
    <citation type="submission" date="2020-01" db="EMBL/GenBank/DDBJ databases">
        <authorList>
            <consortium name="DOE Joint Genome Institute"/>
            <person name="Haridas S."/>
            <person name="Albert R."/>
            <person name="Binder M."/>
            <person name="Bloem J."/>
            <person name="Labutti K."/>
            <person name="Salamov A."/>
            <person name="Andreopoulos B."/>
            <person name="Baker S.E."/>
            <person name="Barry K."/>
            <person name="Bills G."/>
            <person name="Bluhm B.H."/>
            <person name="Cannon C."/>
            <person name="Castanera R."/>
            <person name="Culley D.E."/>
            <person name="Daum C."/>
            <person name="Ezra D."/>
            <person name="Gonzalez J.B."/>
            <person name="Henrissat B."/>
            <person name="Kuo A."/>
            <person name="Liang C."/>
            <person name="Lipzen A."/>
            <person name="Lutzoni F."/>
            <person name="Magnuson J."/>
            <person name="Mondo S."/>
            <person name="Nolan M."/>
            <person name="Ohm R."/>
            <person name="Pangilinan J."/>
            <person name="Park H.-J."/>
            <person name="Ramirez L."/>
            <person name="Alfaro M."/>
            <person name="Sun H."/>
            <person name="Tritt A."/>
            <person name="Yoshinaga Y."/>
            <person name="Zwiers L.-H."/>
            <person name="Turgeon B.G."/>
            <person name="Goodwin S.B."/>
            <person name="Spatafora J.W."/>
            <person name="Crous P.W."/>
            <person name="Grigoriev I.V."/>
        </authorList>
    </citation>
    <scope>NUCLEOTIDE SEQUENCE</scope>
    <source>
        <strain evidence="3">P77</strain>
    </source>
</reference>
<evidence type="ECO:0000313" key="4">
    <source>
        <dbReference type="Proteomes" id="UP000800040"/>
    </source>
</evidence>
<dbReference type="EMBL" id="ML975491">
    <property type="protein sequence ID" value="KAF1828845.1"/>
    <property type="molecule type" value="Genomic_DNA"/>
</dbReference>
<sequence>MKLANDRSVVLHKGNHAWKRSANSNNQRASSMTAMSGDRSFRDASGNSDPPKRRKRDDIKEAWNQSLLSRAGRKWMPGDKHGSETHETPSRQDVVNKEFSAPPMVSGSSPYGLSGPQSAIPERPASTAPLGEKFAIDTVTELDLAEQKVAETQKPILQKSFSFESSGASGEFGSVINRRNSDRGRTQCRHDSEEPEDTATSSTGKMTESKPQVTADDVLSMQRQLGSIKESILTRGYNFPELKPPVNASVEAWVSQSLDEYCKLSGISKVQSKQLQDIREQLRYFKNIETKLRETEMELRTCRGKLIEQETGLREARKDNETREGRHGANLRDLNGQIRNLERRLTEQATAHKEQMTSRHHDLMQEIGRLKSLHEQQMQQVRFQSATENERFRKNAESWTSQLQNERAGHHQRTQEMQYDHEWRMASAKEDYTNRLREKDRGFEQQLSGVHEANRVGLQRLQLQINQLTADLEQEKARSREQLRLQKARLDKEHEDDLRQHDEDLERAREEKESLVIAHRQELWRLEENLKTEKKKLAIEHQKDTAQLRSVAEELKGALVVRDHYKGLKDRDLASRYKRLSIEIEGFSSMQWDAHLETAWPLSEAQLLRLHPKNTRRLKQQIVQHSIWLFLHERIFSLPFRILGAEGAPLNSAWTEIHAPGE</sequence>
<dbReference type="OrthoDB" id="5430054at2759"/>
<dbReference type="AlphaFoldDB" id="A0A6A5JWB5"/>
<evidence type="ECO:0000256" key="1">
    <source>
        <dbReference type="SAM" id="Coils"/>
    </source>
</evidence>
<feature type="region of interest" description="Disordered" evidence="2">
    <location>
        <begin position="1"/>
        <end position="131"/>
    </location>
</feature>
<feature type="compositionally biased region" description="Polar residues" evidence="2">
    <location>
        <begin position="198"/>
        <end position="212"/>
    </location>
</feature>
<feature type="compositionally biased region" description="Polar residues" evidence="2">
    <location>
        <begin position="106"/>
        <end position="117"/>
    </location>
</feature>
<keyword evidence="4" id="KW-1185">Reference proteome</keyword>
<proteinExistence type="predicted"/>
<keyword evidence="1" id="KW-0175">Coiled coil</keyword>
<name>A0A6A5JWB5_9PLEO</name>
<feature type="compositionally biased region" description="Low complexity" evidence="2">
    <location>
        <begin position="20"/>
        <end position="31"/>
    </location>
</feature>
<gene>
    <name evidence="3" type="ORF">BDW02DRAFT_200369</name>
</gene>
<feature type="compositionally biased region" description="Basic and acidic residues" evidence="2">
    <location>
        <begin position="179"/>
        <end position="192"/>
    </location>
</feature>
<feature type="coiled-coil region" evidence="1">
    <location>
        <begin position="458"/>
        <end position="536"/>
    </location>
</feature>